<evidence type="ECO:0000313" key="7">
    <source>
        <dbReference type="Proteomes" id="UP001162891"/>
    </source>
</evidence>
<name>A0ABM7WNP6_9BACT</name>
<accession>A0ABM7WNP6</accession>
<gene>
    <name evidence="6" type="ORF">AMOR_00840</name>
</gene>
<evidence type="ECO:0000259" key="5">
    <source>
        <dbReference type="PROSITE" id="PS50111"/>
    </source>
</evidence>
<keyword evidence="4" id="KW-0812">Transmembrane</keyword>
<evidence type="ECO:0000256" key="4">
    <source>
        <dbReference type="SAM" id="Phobius"/>
    </source>
</evidence>
<dbReference type="Gene3D" id="1.10.287.950">
    <property type="entry name" value="Methyl-accepting chemotaxis protein"/>
    <property type="match status" value="1"/>
</dbReference>
<evidence type="ECO:0000256" key="3">
    <source>
        <dbReference type="PROSITE-ProRule" id="PRU00284"/>
    </source>
</evidence>
<dbReference type="Proteomes" id="UP001162891">
    <property type="component" value="Chromosome"/>
</dbReference>
<keyword evidence="7" id="KW-1185">Reference proteome</keyword>
<keyword evidence="4" id="KW-0472">Membrane</keyword>
<organism evidence="6 7">
    <name type="scientific">Anaeromyxobacter oryzae</name>
    <dbReference type="NCBI Taxonomy" id="2918170"/>
    <lineage>
        <taxon>Bacteria</taxon>
        <taxon>Pseudomonadati</taxon>
        <taxon>Myxococcota</taxon>
        <taxon>Myxococcia</taxon>
        <taxon>Myxococcales</taxon>
        <taxon>Cystobacterineae</taxon>
        <taxon>Anaeromyxobacteraceae</taxon>
        <taxon>Anaeromyxobacter</taxon>
    </lineage>
</organism>
<feature type="transmembrane region" description="Helical" evidence="4">
    <location>
        <begin position="241"/>
        <end position="263"/>
    </location>
</feature>
<dbReference type="InterPro" id="IPR003660">
    <property type="entry name" value="HAMP_dom"/>
</dbReference>
<dbReference type="PANTHER" id="PTHR32089">
    <property type="entry name" value="METHYL-ACCEPTING CHEMOTAXIS PROTEIN MCPB"/>
    <property type="match status" value="1"/>
</dbReference>
<dbReference type="PANTHER" id="PTHR32089:SF112">
    <property type="entry name" value="LYSOZYME-LIKE PROTEIN-RELATED"/>
    <property type="match status" value="1"/>
</dbReference>
<feature type="transmembrane region" description="Helical" evidence="4">
    <location>
        <begin position="182"/>
        <end position="203"/>
    </location>
</feature>
<dbReference type="Gene3D" id="6.10.340.10">
    <property type="match status" value="1"/>
</dbReference>
<proteinExistence type="inferred from homology"/>
<feature type="transmembrane region" description="Helical" evidence="4">
    <location>
        <begin position="42"/>
        <end position="65"/>
    </location>
</feature>
<comment type="similarity">
    <text evidence="2">Belongs to the methyl-accepting chemotaxis (MCP) protein family.</text>
</comment>
<keyword evidence="1 3" id="KW-0807">Transducer</keyword>
<dbReference type="SMART" id="SM00304">
    <property type="entry name" value="HAMP"/>
    <property type="match status" value="2"/>
</dbReference>
<feature type="transmembrane region" description="Helical" evidence="4">
    <location>
        <begin position="98"/>
        <end position="120"/>
    </location>
</feature>
<dbReference type="RefSeq" id="WP_248357455.1">
    <property type="nucleotide sequence ID" value="NZ_AP025591.1"/>
</dbReference>
<dbReference type="EMBL" id="AP025591">
    <property type="protein sequence ID" value="BDG01088.1"/>
    <property type="molecule type" value="Genomic_DNA"/>
</dbReference>
<dbReference type="SMART" id="SM00283">
    <property type="entry name" value="MA"/>
    <property type="match status" value="1"/>
</dbReference>
<evidence type="ECO:0000256" key="1">
    <source>
        <dbReference type="ARBA" id="ARBA00023224"/>
    </source>
</evidence>
<feature type="transmembrane region" description="Helical" evidence="4">
    <location>
        <begin position="17"/>
        <end position="36"/>
    </location>
</feature>
<protein>
    <recommendedName>
        <fullName evidence="5">Methyl-accepting transducer domain-containing protein</fullName>
    </recommendedName>
</protein>
<feature type="domain" description="Methyl-accepting transducer" evidence="5">
    <location>
        <begin position="428"/>
        <end position="664"/>
    </location>
</feature>
<evidence type="ECO:0000313" key="6">
    <source>
        <dbReference type="EMBL" id="BDG01088.1"/>
    </source>
</evidence>
<dbReference type="PROSITE" id="PS50111">
    <property type="entry name" value="CHEMOTAXIS_TRANSDUC_2"/>
    <property type="match status" value="1"/>
</dbReference>
<dbReference type="InterPro" id="IPR004089">
    <property type="entry name" value="MCPsignal_dom"/>
</dbReference>
<evidence type="ECO:0000256" key="2">
    <source>
        <dbReference type="ARBA" id="ARBA00029447"/>
    </source>
</evidence>
<keyword evidence="4" id="KW-1133">Transmembrane helix</keyword>
<dbReference type="SUPFAM" id="SSF58104">
    <property type="entry name" value="Methyl-accepting chemotaxis protein (MCP) signaling domain"/>
    <property type="match status" value="1"/>
</dbReference>
<sequence>MSPVEVAAIHRKVFARILLTAVPSAVVGAYVFGLLIGLDDAALGRALVGLLGPILVVSATQQFLVSRALVRAALAEHPGEPAGARLARILELPRKVEVLSNLLAWLVGGITFGLLAMWIYGKPLGVVPAGAAIAFFASLFPGMILVLLVEEDVRPAALAEAARAPGLSPRGGGLFWPRQRWYLPYAFGVALLSLVAFSGMVLVSKYQQSVEHLVARLHASGDGVAADVLHADFDQLARGTVLPLLGIALVILLAFGVTGLLLARRQARAAAEVEASLRAMAAGAPRLPSWVATDEIGDLATATAGITEEMRRVFDQLQAMAKGDLTRDLEGESGLIQAFRDSRSGMLELSRRMTALSRGEAVGGARIPGDLGDAYERLQAAFEAIVAQARTIAGGDLRREVDVPGALGEAMQRMTGNLRVVVGRTQGVSGDVGSIVVSLQSAAAQLSAATTEQVAAVTETANTMTEMAQTSAVSADRAGELIRQGEAAAAVVEDGGATADGAAQAMTAISGSLERVSQASAALAERVQRIDGITETVSFLADQSSTLAINAAIEAARAGEAGKGFGVVAREIRALAADSRKAAAEIRELLAEIRDRTGQVDGAVGAGARTVDDGVKLVQRLGEVVGQLGVTVHDSVGLMRQVEGSARQHQAGVGQVSQALTNMQKASESIRDGARLLGDLSAKAHELASSLQKAAGAYTLPEARA</sequence>
<feature type="transmembrane region" description="Helical" evidence="4">
    <location>
        <begin position="126"/>
        <end position="149"/>
    </location>
</feature>
<reference evidence="7" key="1">
    <citation type="journal article" date="2022" name="Int. J. Syst. Evol. Microbiol.">
        <title>Anaeromyxobacter oryzae sp. nov., Anaeromyxobacter diazotrophicus sp. nov. and Anaeromyxobacter paludicola sp. nov., isolated from paddy soils.</title>
        <authorList>
            <person name="Itoh H."/>
            <person name="Xu Z."/>
            <person name="Mise K."/>
            <person name="Masuda Y."/>
            <person name="Ushijima N."/>
            <person name="Hayakawa C."/>
            <person name="Shiratori Y."/>
            <person name="Senoo K."/>
        </authorList>
    </citation>
    <scope>NUCLEOTIDE SEQUENCE [LARGE SCALE GENOMIC DNA]</scope>
    <source>
        <strain evidence="7">Red232</strain>
    </source>
</reference>
<dbReference type="Pfam" id="PF00015">
    <property type="entry name" value="MCPsignal"/>
    <property type="match status" value="1"/>
</dbReference>